<name>A0A4Y2PI29_ARAVE</name>
<dbReference type="EMBL" id="BGPR01214807">
    <property type="protein sequence ID" value="GBN49837.1"/>
    <property type="molecule type" value="Genomic_DNA"/>
</dbReference>
<feature type="non-terminal residue" evidence="1">
    <location>
        <position position="40"/>
    </location>
</feature>
<organism evidence="1 2">
    <name type="scientific">Araneus ventricosus</name>
    <name type="common">Orbweaver spider</name>
    <name type="synonym">Epeira ventricosa</name>
    <dbReference type="NCBI Taxonomy" id="182803"/>
    <lineage>
        <taxon>Eukaryota</taxon>
        <taxon>Metazoa</taxon>
        <taxon>Ecdysozoa</taxon>
        <taxon>Arthropoda</taxon>
        <taxon>Chelicerata</taxon>
        <taxon>Arachnida</taxon>
        <taxon>Araneae</taxon>
        <taxon>Araneomorphae</taxon>
        <taxon>Entelegynae</taxon>
        <taxon>Araneoidea</taxon>
        <taxon>Araneidae</taxon>
        <taxon>Araneus</taxon>
    </lineage>
</organism>
<dbReference type="AlphaFoldDB" id="A0A4Y2PI29"/>
<dbReference type="Proteomes" id="UP000499080">
    <property type="component" value="Unassembled WGS sequence"/>
</dbReference>
<reference evidence="1 2" key="1">
    <citation type="journal article" date="2019" name="Sci. Rep.">
        <title>Orb-weaving spider Araneus ventricosus genome elucidates the spidroin gene catalogue.</title>
        <authorList>
            <person name="Kono N."/>
            <person name="Nakamura H."/>
            <person name="Ohtoshi R."/>
            <person name="Moran D.A.P."/>
            <person name="Shinohara A."/>
            <person name="Yoshida Y."/>
            <person name="Fujiwara M."/>
            <person name="Mori M."/>
            <person name="Tomita M."/>
            <person name="Arakawa K."/>
        </authorList>
    </citation>
    <scope>NUCLEOTIDE SEQUENCE [LARGE SCALE GENOMIC DNA]</scope>
</reference>
<comment type="caution">
    <text evidence="1">The sequence shown here is derived from an EMBL/GenBank/DDBJ whole genome shotgun (WGS) entry which is preliminary data.</text>
</comment>
<sequence>MFRRSVSLVWRHNCGAVADFRLRDHTVRDYLHIVTCRFPA</sequence>
<evidence type="ECO:0000313" key="1">
    <source>
        <dbReference type="EMBL" id="GBN49837.1"/>
    </source>
</evidence>
<accession>A0A4Y2PI29</accession>
<proteinExistence type="predicted"/>
<gene>
    <name evidence="1" type="ORF">AVEN_156519_1</name>
</gene>
<keyword evidence="2" id="KW-1185">Reference proteome</keyword>
<evidence type="ECO:0000313" key="2">
    <source>
        <dbReference type="Proteomes" id="UP000499080"/>
    </source>
</evidence>
<protein>
    <submittedName>
        <fullName evidence="1">Uncharacterized protein</fullName>
    </submittedName>
</protein>